<dbReference type="PANTHER" id="PTHR11496:SF102">
    <property type="entry name" value="ALCOHOL DEHYDROGENASE 4"/>
    <property type="match status" value="1"/>
</dbReference>
<evidence type="ECO:0000256" key="3">
    <source>
        <dbReference type="ARBA" id="ARBA00023027"/>
    </source>
</evidence>
<dbReference type="InterPro" id="IPR039697">
    <property type="entry name" value="Alcohol_dehydrogenase_Fe"/>
</dbReference>
<comment type="similarity">
    <text evidence="1">Belongs to the iron-containing alcohol dehydrogenase family.</text>
</comment>
<dbReference type="PANTHER" id="PTHR11496">
    <property type="entry name" value="ALCOHOL DEHYDROGENASE"/>
    <property type="match status" value="1"/>
</dbReference>
<dbReference type="InterPro" id="IPR056798">
    <property type="entry name" value="ADH_Fe_C"/>
</dbReference>
<name>A0ABY4YWU4_9MICO</name>
<dbReference type="Gene3D" id="1.20.1090.10">
    <property type="entry name" value="Dehydroquinate synthase-like - alpha domain"/>
    <property type="match status" value="1"/>
</dbReference>
<dbReference type="Pfam" id="PF00465">
    <property type="entry name" value="Fe-ADH"/>
    <property type="match status" value="1"/>
</dbReference>
<evidence type="ECO:0000256" key="2">
    <source>
        <dbReference type="ARBA" id="ARBA00023002"/>
    </source>
</evidence>
<dbReference type="SUPFAM" id="SSF56796">
    <property type="entry name" value="Dehydroquinate synthase-like"/>
    <property type="match status" value="1"/>
</dbReference>
<dbReference type="InterPro" id="IPR034786">
    <property type="entry name" value="MAR"/>
</dbReference>
<dbReference type="Proteomes" id="UP001056455">
    <property type="component" value="Chromosome"/>
</dbReference>
<organism evidence="6 7">
    <name type="scientific">Ornithinimicrobium faecis</name>
    <dbReference type="NCBI Taxonomy" id="2934158"/>
    <lineage>
        <taxon>Bacteria</taxon>
        <taxon>Bacillati</taxon>
        <taxon>Actinomycetota</taxon>
        <taxon>Actinomycetes</taxon>
        <taxon>Micrococcales</taxon>
        <taxon>Ornithinimicrobiaceae</taxon>
        <taxon>Ornithinimicrobium</taxon>
    </lineage>
</organism>
<keyword evidence="7" id="KW-1185">Reference proteome</keyword>
<feature type="domain" description="Alcohol dehydrogenase iron-type/glycerol dehydrogenase GldA" evidence="4">
    <location>
        <begin position="10"/>
        <end position="150"/>
    </location>
</feature>
<dbReference type="EMBL" id="CP099489">
    <property type="protein sequence ID" value="USQ81253.1"/>
    <property type="molecule type" value="Genomic_DNA"/>
</dbReference>
<evidence type="ECO:0000259" key="4">
    <source>
        <dbReference type="Pfam" id="PF00465"/>
    </source>
</evidence>
<dbReference type="Gene3D" id="3.40.50.1970">
    <property type="match status" value="1"/>
</dbReference>
<feature type="domain" description="Fe-containing alcohol dehydrogenase-like C-terminal" evidence="5">
    <location>
        <begin position="162"/>
        <end position="355"/>
    </location>
</feature>
<dbReference type="Pfam" id="PF25137">
    <property type="entry name" value="ADH_Fe_C"/>
    <property type="match status" value="1"/>
</dbReference>
<gene>
    <name evidence="6" type="ORF">NF556_06310</name>
</gene>
<proteinExistence type="inferred from homology"/>
<dbReference type="RefSeq" id="WP_252594637.1">
    <property type="nucleotide sequence ID" value="NZ_CP099489.1"/>
</dbReference>
<evidence type="ECO:0000313" key="6">
    <source>
        <dbReference type="EMBL" id="USQ81253.1"/>
    </source>
</evidence>
<reference evidence="6" key="1">
    <citation type="submission" date="2022-06" db="EMBL/GenBank/DDBJ databases">
        <title>Ornithinimicrobium HY1793.</title>
        <authorList>
            <person name="Huang Y."/>
        </authorList>
    </citation>
    <scope>NUCLEOTIDE SEQUENCE</scope>
    <source>
        <strain evidence="6">HY1793</strain>
    </source>
</reference>
<evidence type="ECO:0000313" key="7">
    <source>
        <dbReference type="Proteomes" id="UP001056455"/>
    </source>
</evidence>
<sequence length="366" mass="37711">MPFTHDSLAQRVILGSGQASAALAAEIERLGGRRVMVIAGEHEAALADQVVADQSVELRWGEVRQHVPLELAQRARAAAREAGIDLVVSVGGGSTTGLAKAVAMEVDVTIIAVPTTYAGSEATNVWGLTEDGTKTTGADPRVLPTTVIYDAELTTSLPVDLTVASGLNGLAHCVDSLWAPRADPINLAMALEGARALALGLPAVVADPQDLVGREQCLYGAYLSAVAFASAGSGMHHKICHVLGGAYDLPHAPTHAVVLPYVLAHNAAAVPAEAGRLALALGATPTQVEADPAQAAVDALEELRVALDAPRSLAEVGLAEGDLPDAVQRSLPKIPESNPVPVTQASLTGLLRSAWAGDTPTLHRHP</sequence>
<protein>
    <submittedName>
        <fullName evidence="6">Maleylacetate reductase</fullName>
    </submittedName>
</protein>
<evidence type="ECO:0000259" key="5">
    <source>
        <dbReference type="Pfam" id="PF25137"/>
    </source>
</evidence>
<dbReference type="CDD" id="cd08177">
    <property type="entry name" value="MAR"/>
    <property type="match status" value="1"/>
</dbReference>
<accession>A0ABY4YWU4</accession>
<keyword evidence="3" id="KW-0520">NAD</keyword>
<dbReference type="InterPro" id="IPR001670">
    <property type="entry name" value="ADH_Fe/GldA"/>
</dbReference>
<keyword evidence="2" id="KW-0560">Oxidoreductase</keyword>
<evidence type="ECO:0000256" key="1">
    <source>
        <dbReference type="ARBA" id="ARBA00007358"/>
    </source>
</evidence>